<evidence type="ECO:0000256" key="1">
    <source>
        <dbReference type="ARBA" id="ARBA00003518"/>
    </source>
</evidence>
<keyword evidence="12" id="KW-0324">Glycolysis</keyword>
<comment type="similarity">
    <text evidence="12">Belongs to the GPI family.</text>
</comment>
<dbReference type="PRINTS" id="PR00662">
    <property type="entry name" value="G6PISOMERASE"/>
</dbReference>
<comment type="pathway">
    <text evidence="3 11">Carbohydrate degradation; pentose phosphate pathway; D-glyceraldehyde 3-phosphate and beta-D-fructose 6-phosphate from D-ribose 5-phosphate and D-xylulose 5-phosphate (non-oxidative stage): step 2/3.</text>
</comment>
<protein>
    <recommendedName>
        <fullName evidence="5 11">Transaldolase</fullName>
        <ecNumber evidence="5 11">2.2.1.2</ecNumber>
    </recommendedName>
</protein>
<dbReference type="CDD" id="cd00955">
    <property type="entry name" value="Transaldolase_like"/>
    <property type="match status" value="1"/>
</dbReference>
<dbReference type="InterPro" id="IPR013785">
    <property type="entry name" value="Aldolase_TIM"/>
</dbReference>
<keyword evidence="7 11" id="KW-0808">Transferase</keyword>
<evidence type="ECO:0000256" key="2">
    <source>
        <dbReference type="ARBA" id="ARBA00004496"/>
    </source>
</evidence>
<accession>A0A4Y3TU98</accession>
<dbReference type="SUPFAM" id="SSF51569">
    <property type="entry name" value="Aldolase"/>
    <property type="match status" value="1"/>
</dbReference>
<evidence type="ECO:0000256" key="10">
    <source>
        <dbReference type="ARBA" id="ARBA00048810"/>
    </source>
</evidence>
<keyword evidence="8 11" id="KW-0570">Pentose shunt</keyword>
<dbReference type="AlphaFoldDB" id="A0A4Y3TU98"/>
<comment type="subcellular location">
    <subcellularLocation>
        <location evidence="2 11">Cytoplasm</location>
    </subcellularLocation>
</comment>
<dbReference type="NCBIfam" id="NF007080">
    <property type="entry name" value="PRK09533.1"/>
    <property type="match status" value="1"/>
</dbReference>
<keyword evidence="12" id="KW-0312">Gluconeogenesis</keyword>
<dbReference type="Gene3D" id="3.20.20.70">
    <property type="entry name" value="Aldolase class I"/>
    <property type="match status" value="1"/>
</dbReference>
<keyword evidence="12 13" id="KW-0413">Isomerase</keyword>
<dbReference type="PROSITE" id="PS51463">
    <property type="entry name" value="P_GLUCOSE_ISOMERASE_3"/>
    <property type="match status" value="1"/>
</dbReference>
<dbReference type="InterPro" id="IPR001585">
    <property type="entry name" value="TAL/FSA"/>
</dbReference>
<dbReference type="OrthoDB" id="140919at2"/>
<dbReference type="UniPathway" id="UPA00115">
    <property type="reaction ID" value="UER00414"/>
</dbReference>
<dbReference type="GO" id="GO:0004347">
    <property type="term" value="F:glucose-6-phosphate isomerase activity"/>
    <property type="evidence" value="ECO:0007669"/>
    <property type="project" value="UniProtKB-EC"/>
</dbReference>
<dbReference type="InterPro" id="IPR046348">
    <property type="entry name" value="SIS_dom_sf"/>
</dbReference>
<dbReference type="InterPro" id="IPR001672">
    <property type="entry name" value="G6P_Isomerase"/>
</dbReference>
<dbReference type="Proteomes" id="UP000317730">
    <property type="component" value="Unassembled WGS sequence"/>
</dbReference>
<dbReference type="SUPFAM" id="SSF53697">
    <property type="entry name" value="SIS domain"/>
    <property type="match status" value="1"/>
</dbReference>
<comment type="catalytic activity">
    <reaction evidence="10 11">
        <text>D-sedoheptulose 7-phosphate + D-glyceraldehyde 3-phosphate = D-erythrose 4-phosphate + beta-D-fructose 6-phosphate</text>
        <dbReference type="Rhea" id="RHEA:17053"/>
        <dbReference type="ChEBI" id="CHEBI:16897"/>
        <dbReference type="ChEBI" id="CHEBI:57483"/>
        <dbReference type="ChEBI" id="CHEBI:57634"/>
        <dbReference type="ChEBI" id="CHEBI:59776"/>
        <dbReference type="EC" id="2.2.1.2"/>
    </reaction>
</comment>
<keyword evidence="14" id="KW-1185">Reference proteome</keyword>
<dbReference type="Gene3D" id="3.40.50.10490">
    <property type="entry name" value="Glucose-6-phosphate isomerase like protein, domain 1"/>
    <property type="match status" value="3"/>
</dbReference>
<proteinExistence type="inferred from homology"/>
<dbReference type="GO" id="GO:0006096">
    <property type="term" value="P:glycolytic process"/>
    <property type="evidence" value="ECO:0007669"/>
    <property type="project" value="UniProtKB-UniPathway"/>
</dbReference>
<evidence type="ECO:0000256" key="8">
    <source>
        <dbReference type="ARBA" id="ARBA00023126"/>
    </source>
</evidence>
<organism evidence="13 14">
    <name type="scientific">Acetobacter peroxydans</name>
    <dbReference type="NCBI Taxonomy" id="104098"/>
    <lineage>
        <taxon>Bacteria</taxon>
        <taxon>Pseudomonadati</taxon>
        <taxon>Pseudomonadota</taxon>
        <taxon>Alphaproteobacteria</taxon>
        <taxon>Acetobacterales</taxon>
        <taxon>Acetobacteraceae</taxon>
        <taxon>Acetobacter</taxon>
    </lineage>
</organism>
<evidence type="ECO:0000256" key="5">
    <source>
        <dbReference type="ARBA" id="ARBA00013151"/>
    </source>
</evidence>
<dbReference type="EMBL" id="BJMV01000005">
    <property type="protein sequence ID" value="GEB85422.1"/>
    <property type="molecule type" value="Genomic_DNA"/>
</dbReference>
<dbReference type="PROSITE" id="PS01054">
    <property type="entry name" value="TRANSALDOLASE_1"/>
    <property type="match status" value="1"/>
</dbReference>
<dbReference type="NCBIfam" id="NF002881">
    <property type="entry name" value="PRK03343.1"/>
    <property type="match status" value="1"/>
</dbReference>
<dbReference type="InterPro" id="IPR004732">
    <property type="entry name" value="Transaldolase_2"/>
</dbReference>
<evidence type="ECO:0000256" key="4">
    <source>
        <dbReference type="ARBA" id="ARBA00008426"/>
    </source>
</evidence>
<evidence type="ECO:0000313" key="13">
    <source>
        <dbReference type="EMBL" id="GEB85422.1"/>
    </source>
</evidence>
<dbReference type="PANTHER" id="PTHR10683">
    <property type="entry name" value="TRANSALDOLASE"/>
    <property type="match status" value="1"/>
</dbReference>
<dbReference type="RefSeq" id="WP_141375654.1">
    <property type="nucleotide sequence ID" value="NZ_BAPL01000001.1"/>
</dbReference>
<comment type="function">
    <text evidence="1 11">Transaldolase is important for the balance of metabolites in the pentose-phosphate pathway.</text>
</comment>
<comment type="pathway">
    <text evidence="12">Carbohydrate degradation; glycolysis; D-glyceraldehyde 3-phosphate and glycerone phosphate from D-glucose: step 2/4.</text>
</comment>
<comment type="caution">
    <text evidence="13">The sequence shown here is derived from an EMBL/GenBank/DDBJ whole genome shotgun (WGS) entry which is preliminary data.</text>
</comment>
<dbReference type="GO" id="GO:0006098">
    <property type="term" value="P:pentose-phosphate shunt"/>
    <property type="evidence" value="ECO:0007669"/>
    <property type="project" value="UniProtKB-UniRule"/>
</dbReference>
<dbReference type="EC" id="2.2.1.2" evidence="5 11"/>
<dbReference type="HAMAP" id="MF_00493">
    <property type="entry name" value="Transaldolase_2"/>
    <property type="match status" value="1"/>
</dbReference>
<evidence type="ECO:0000256" key="9">
    <source>
        <dbReference type="ARBA" id="ARBA00023270"/>
    </source>
</evidence>
<evidence type="ECO:0000256" key="7">
    <source>
        <dbReference type="ARBA" id="ARBA00022679"/>
    </source>
</evidence>
<dbReference type="GO" id="GO:0006094">
    <property type="term" value="P:gluconeogenesis"/>
    <property type="evidence" value="ECO:0007669"/>
    <property type="project" value="UniProtKB-KW"/>
</dbReference>
<dbReference type="UniPathway" id="UPA00109">
    <property type="reaction ID" value="UER00181"/>
</dbReference>
<dbReference type="GO" id="GO:0005737">
    <property type="term" value="C:cytoplasm"/>
    <property type="evidence" value="ECO:0007669"/>
    <property type="project" value="UniProtKB-SubCell"/>
</dbReference>
<evidence type="ECO:0000256" key="3">
    <source>
        <dbReference type="ARBA" id="ARBA00004857"/>
    </source>
</evidence>
<dbReference type="Pfam" id="PF00342">
    <property type="entry name" value="PGI"/>
    <property type="match status" value="1"/>
</dbReference>
<dbReference type="InterPro" id="IPR018225">
    <property type="entry name" value="Transaldolase_AS"/>
</dbReference>
<evidence type="ECO:0000256" key="11">
    <source>
        <dbReference type="HAMAP-Rule" id="MF_00493"/>
    </source>
</evidence>
<dbReference type="GO" id="GO:0097367">
    <property type="term" value="F:carbohydrate derivative binding"/>
    <property type="evidence" value="ECO:0007669"/>
    <property type="project" value="InterPro"/>
</dbReference>
<dbReference type="PANTHER" id="PTHR10683:SF31">
    <property type="entry name" value="TRANSALDOLASE"/>
    <property type="match status" value="1"/>
</dbReference>
<evidence type="ECO:0000256" key="6">
    <source>
        <dbReference type="ARBA" id="ARBA00022490"/>
    </source>
</evidence>
<dbReference type="NCBIfam" id="TIGR00876">
    <property type="entry name" value="tal_mycobact"/>
    <property type="match status" value="1"/>
</dbReference>
<sequence>MTASATSVANPLQGLATFQQSPWLDFIRRGFVQDGSLERLVQAGDIRGVTSNPAIFQKAMGEGTEYDAQMRDVLAHATPTPGDLYEQLAIRDIQAAAHVLEPVYAASAGRDGFVSLEVSPYLARDEDATAEEAARLWAAVDKANLMVKIPATPQSIPAIRRSIAAGINVNVTLIFSLAAYRDVVEAWLNGLEELHARGGDLSRVASVASFFVSRIDAKLDAEIDRRVKAGNKEADALRALRGQVAIANAKMAYAYWQQIMQTPRWKALEAAGAQTQRLLWASTGTKDPAYSDVLYVETLIGPHTVNTLPPATMDAFRDHGTPRETLTADVDQARHVMAEADRLGLDLDGVTATLLDEGVSAFEDAFDALLGSVAAKQVALMGNSLTTMKTSLPAELDATVAKGLEEWRRSGAIRRLWAHDASVWTNGPEASWLNWLSAVDAGLQNLDGLEAFQADVKARGFRHVLLMGMGGSSLGPEVLGMTFGKHDGFGHLFVLDSTDPQQVAHYAGQIDPAHTLFIVASKSGTTLEPNIMLAYFLDLARKALGEAAGAQFVAITDPGSKLEKLAQAEGFWKIFPGDPQIGGRYSILSNFGLVPAAAIGVPLRLFLHDAQRGAHLCDASAPPAVNPGVRLGAILGLAAREYGRDKLTVIATPEIADFGAWLEQLVAESTGKQGRGIIPLDNETPGGLKHYGKDRLFLYLRLAPSHRHEQDETVAALMEAGQPVITITLHERRQIAQEFFRWEIATAVAGAFLGIDPFDQPDVESNKVETRKLTEAFEKTGALPPEAPFARFGALSFLADTANTEVLTSNAPDSAAAVLHAHFKRLRAGDYAALLAFIVRNRRTMEWMQHNRLHVRDVCNVATTAQFGPRFLHSTGQAYKGGPDTGVFLQITADDAHDLPVPGTRYTFGVVKAAQARGDFDVLVERKRRALRVHIHGDLHEGLAALASALHDALQAIAAEK</sequence>
<reference evidence="13 14" key="1">
    <citation type="submission" date="2019-06" db="EMBL/GenBank/DDBJ databases">
        <title>Whole genome shotgun sequence of Acetobacter peroxydans NBRC 13755.</title>
        <authorList>
            <person name="Hosoyama A."/>
            <person name="Uohara A."/>
            <person name="Ohji S."/>
            <person name="Ichikawa N."/>
        </authorList>
    </citation>
    <scope>NUCLEOTIDE SEQUENCE [LARGE SCALE GENOMIC DNA]</scope>
    <source>
        <strain evidence="13 14">NBRC 13755</strain>
    </source>
</reference>
<dbReference type="InterPro" id="IPR035476">
    <property type="entry name" value="SIS_PGI_1"/>
</dbReference>
<comment type="similarity">
    <text evidence="4 11">Belongs to the transaldolase family. Type 2 subfamily.</text>
</comment>
<dbReference type="GO" id="GO:0004801">
    <property type="term" value="F:transaldolase activity"/>
    <property type="evidence" value="ECO:0007669"/>
    <property type="project" value="UniProtKB-UniRule"/>
</dbReference>
<gene>
    <name evidence="11" type="primary">tal</name>
    <name evidence="13" type="ORF">APE01nite_12190</name>
</gene>
<evidence type="ECO:0000256" key="12">
    <source>
        <dbReference type="RuleBase" id="RU000612"/>
    </source>
</evidence>
<dbReference type="CDD" id="cd05015">
    <property type="entry name" value="SIS_PGI_1"/>
    <property type="match status" value="1"/>
</dbReference>
<feature type="active site" description="Schiff-base intermediate with substrate" evidence="11">
    <location>
        <position position="148"/>
    </location>
</feature>
<name>A0A4Y3TU98_9PROT</name>
<dbReference type="Pfam" id="PF00923">
    <property type="entry name" value="TAL_FSA"/>
    <property type="match status" value="1"/>
</dbReference>
<evidence type="ECO:0000313" key="14">
    <source>
        <dbReference type="Proteomes" id="UP000317730"/>
    </source>
</evidence>
<comment type="catalytic activity">
    <reaction evidence="12">
        <text>alpha-D-glucose 6-phosphate = beta-D-fructose 6-phosphate</text>
        <dbReference type="Rhea" id="RHEA:11816"/>
        <dbReference type="ChEBI" id="CHEBI:57634"/>
        <dbReference type="ChEBI" id="CHEBI:58225"/>
        <dbReference type="EC" id="5.3.1.9"/>
    </reaction>
</comment>
<keyword evidence="9 11" id="KW-0704">Schiff base</keyword>
<keyword evidence="6 11" id="KW-0963">Cytoplasm</keyword>